<evidence type="ECO:0000313" key="3">
    <source>
        <dbReference type="Proteomes" id="UP001162131"/>
    </source>
</evidence>
<evidence type="ECO:0000256" key="1">
    <source>
        <dbReference type="SAM" id="SignalP"/>
    </source>
</evidence>
<dbReference type="EMBL" id="CAJZBQ010000011">
    <property type="protein sequence ID" value="CAG9314065.1"/>
    <property type="molecule type" value="Genomic_DNA"/>
</dbReference>
<comment type="caution">
    <text evidence="2">The sequence shown here is derived from an EMBL/GenBank/DDBJ whole genome shotgun (WGS) entry which is preliminary data.</text>
</comment>
<organism evidence="2 3">
    <name type="scientific">Blepharisma stoltei</name>
    <dbReference type="NCBI Taxonomy" id="1481888"/>
    <lineage>
        <taxon>Eukaryota</taxon>
        <taxon>Sar</taxon>
        <taxon>Alveolata</taxon>
        <taxon>Ciliophora</taxon>
        <taxon>Postciliodesmatophora</taxon>
        <taxon>Heterotrichea</taxon>
        <taxon>Heterotrichida</taxon>
        <taxon>Blepharismidae</taxon>
        <taxon>Blepharisma</taxon>
    </lineage>
</organism>
<sequence length="147" mass="17228">MNRKKYIWKSWWYWNLFWNDLSAFSVNVTRAEIEVNKVLTMKANQKNPKVCTQVVNMLNAEEKQQIEAFSGATRCNFKVSIQSILNDEHCYTMSSQLIKCFFVLTFRLHTGNSCWKCYRFDEADLGIVILPFQMQAPMMAPPIAPEQ</sequence>
<protein>
    <submittedName>
        <fullName evidence="2">Uncharacterized protein</fullName>
    </submittedName>
</protein>
<name>A0AAU9IQK7_9CILI</name>
<feature type="chain" id="PRO_5043706553" evidence="1">
    <location>
        <begin position="24"/>
        <end position="147"/>
    </location>
</feature>
<reference evidence="2" key="1">
    <citation type="submission" date="2021-09" db="EMBL/GenBank/DDBJ databases">
        <authorList>
            <consortium name="AG Swart"/>
            <person name="Singh M."/>
            <person name="Singh A."/>
            <person name="Seah K."/>
            <person name="Emmerich C."/>
        </authorList>
    </citation>
    <scope>NUCLEOTIDE SEQUENCE</scope>
    <source>
        <strain evidence="2">ATCC30299</strain>
    </source>
</reference>
<accession>A0AAU9IQK7</accession>
<proteinExistence type="predicted"/>
<evidence type="ECO:0000313" key="2">
    <source>
        <dbReference type="EMBL" id="CAG9314065.1"/>
    </source>
</evidence>
<dbReference type="Proteomes" id="UP001162131">
    <property type="component" value="Unassembled WGS sequence"/>
</dbReference>
<feature type="signal peptide" evidence="1">
    <location>
        <begin position="1"/>
        <end position="23"/>
    </location>
</feature>
<keyword evidence="3" id="KW-1185">Reference proteome</keyword>
<keyword evidence="1" id="KW-0732">Signal</keyword>
<dbReference type="AlphaFoldDB" id="A0AAU9IQK7"/>
<gene>
    <name evidence="2" type="ORF">BSTOLATCC_MIC9862</name>
</gene>